<evidence type="ECO:0000313" key="2">
    <source>
        <dbReference type="Proteomes" id="UP000072660"/>
    </source>
</evidence>
<reference evidence="1 2" key="1">
    <citation type="submission" date="2016-02" db="EMBL/GenBank/DDBJ databases">
        <authorList>
            <person name="Wen L."/>
            <person name="He K."/>
            <person name="Yang H."/>
        </authorList>
    </citation>
    <scope>NUCLEOTIDE SEQUENCE [LARGE SCALE GENOMIC DNA]</scope>
    <source>
        <strain evidence="1 2">CV58</strain>
    </source>
</reference>
<dbReference type="Gene3D" id="3.30.2390.10">
    <property type="entry name" value="TTHA1013-like"/>
    <property type="match status" value="1"/>
</dbReference>
<dbReference type="SUPFAM" id="SSF143100">
    <property type="entry name" value="TTHA1013/TTHA0281-like"/>
    <property type="match status" value="1"/>
</dbReference>
<dbReference type="EMBL" id="LSZO01000149">
    <property type="protein sequence ID" value="KXU38248.1"/>
    <property type="molecule type" value="Genomic_DNA"/>
</dbReference>
<accession>A0A139SUG3</accession>
<dbReference type="Proteomes" id="UP000072660">
    <property type="component" value="Unassembled WGS sequence"/>
</dbReference>
<evidence type="ECO:0000313" key="1">
    <source>
        <dbReference type="EMBL" id="KXU38248.1"/>
    </source>
</evidence>
<keyword evidence="2" id="KW-1185">Reference proteome</keyword>
<organism evidence="1 2">
    <name type="scientific">Ventosimonas gracilis</name>
    <dbReference type="NCBI Taxonomy" id="1680762"/>
    <lineage>
        <taxon>Bacteria</taxon>
        <taxon>Pseudomonadati</taxon>
        <taxon>Pseudomonadota</taxon>
        <taxon>Gammaproteobacteria</taxon>
        <taxon>Pseudomonadales</taxon>
        <taxon>Ventosimonadaceae</taxon>
        <taxon>Ventosimonas</taxon>
    </lineage>
</organism>
<dbReference type="RefSeq" id="WP_068390024.1">
    <property type="nucleotide sequence ID" value="NZ_LSZO01000149.1"/>
</dbReference>
<dbReference type="AlphaFoldDB" id="A0A139SUG3"/>
<sequence>MSCLTSQRFRLHIHFDNESQTFWANSPDINGLAVSGEDLQEVQREAFLAAETLFEIDAVQGTNTAICLVTSPNLPNWHCVVKDKEIIISTFFDCIHATDDTESNKKELSAKIEKVRDAVLAAIANLNEVKEINISIGKDIVVLGNHTKTSAYKYQRRNSNS</sequence>
<dbReference type="InterPro" id="IPR035069">
    <property type="entry name" value="TTHA1013/TTHA0281-like"/>
</dbReference>
<comment type="caution">
    <text evidence="1">The sequence shown here is derived from an EMBL/GenBank/DDBJ whole genome shotgun (WGS) entry which is preliminary data.</text>
</comment>
<name>A0A139SUG3_9GAMM</name>
<protein>
    <submittedName>
        <fullName evidence="1">Uncharacterized protein</fullName>
    </submittedName>
</protein>
<proteinExistence type="predicted"/>
<gene>
    <name evidence="1" type="ORF">AXE65_02325</name>
</gene>